<keyword evidence="2" id="KW-1185">Reference proteome</keyword>
<accession>A0A7J7K5K6</accession>
<organism evidence="1 2">
    <name type="scientific">Bugula neritina</name>
    <name type="common">Brown bryozoan</name>
    <name type="synonym">Sertularia neritina</name>
    <dbReference type="NCBI Taxonomy" id="10212"/>
    <lineage>
        <taxon>Eukaryota</taxon>
        <taxon>Metazoa</taxon>
        <taxon>Spiralia</taxon>
        <taxon>Lophotrochozoa</taxon>
        <taxon>Bryozoa</taxon>
        <taxon>Gymnolaemata</taxon>
        <taxon>Cheilostomatida</taxon>
        <taxon>Flustrina</taxon>
        <taxon>Buguloidea</taxon>
        <taxon>Bugulidae</taxon>
        <taxon>Bugula</taxon>
    </lineage>
</organism>
<gene>
    <name evidence="1" type="ORF">EB796_007770</name>
</gene>
<name>A0A7J7K5K6_BUGNE</name>
<dbReference type="EMBL" id="VXIV02001204">
    <property type="protein sequence ID" value="KAF6033919.1"/>
    <property type="molecule type" value="Genomic_DNA"/>
</dbReference>
<reference evidence="1" key="1">
    <citation type="submission" date="2020-06" db="EMBL/GenBank/DDBJ databases">
        <title>Draft genome of Bugula neritina, a colonial animal packing powerful symbionts and potential medicines.</title>
        <authorList>
            <person name="Rayko M."/>
        </authorList>
    </citation>
    <scope>NUCLEOTIDE SEQUENCE [LARGE SCALE GENOMIC DNA]</scope>
    <source>
        <strain evidence="1">Kwan_BN1</strain>
    </source>
</reference>
<proteinExistence type="predicted"/>
<evidence type="ECO:0000313" key="1">
    <source>
        <dbReference type="EMBL" id="KAF6033919.1"/>
    </source>
</evidence>
<sequence length="75" mass="7986">MLCFPWCASCGGLPSALDPVIETLQNLALPMAGSHRIIAGTYVDSLVVVCSHLVETCVLNIPLRIALDLRHVGSN</sequence>
<dbReference type="AlphaFoldDB" id="A0A7J7K5K6"/>
<evidence type="ECO:0000313" key="2">
    <source>
        <dbReference type="Proteomes" id="UP000593567"/>
    </source>
</evidence>
<protein>
    <submittedName>
        <fullName evidence="1">Uncharacterized protein</fullName>
    </submittedName>
</protein>
<dbReference type="Proteomes" id="UP000593567">
    <property type="component" value="Unassembled WGS sequence"/>
</dbReference>
<comment type="caution">
    <text evidence="1">The sequence shown here is derived from an EMBL/GenBank/DDBJ whole genome shotgun (WGS) entry which is preliminary data.</text>
</comment>